<dbReference type="PANTHER" id="PTHR36503:SF2">
    <property type="entry name" value="BLR2408 PROTEIN"/>
    <property type="match status" value="1"/>
</dbReference>
<dbReference type="InterPro" id="IPR037523">
    <property type="entry name" value="VOC_core"/>
</dbReference>
<dbReference type="Proteomes" id="UP000037425">
    <property type="component" value="Unassembled WGS sequence"/>
</dbReference>
<dbReference type="PATRIC" id="fig|106592.7.peg.2280"/>
<dbReference type="Pfam" id="PF22677">
    <property type="entry name" value="Ble-like_N"/>
    <property type="match status" value="1"/>
</dbReference>
<sequence length="136" mass="15112">MRMIFVNLPVKDLKASRAFFGALGFTFNEQFSDDTAACTVISDNIFVMLLTEPKFRDFITGEISDARKGTEVITALSASSRAECDDMLAKALAAGATPWKPALDYGFMYGISFQDLDGHVWEFMWMDQEAAQQQAS</sequence>
<comment type="caution">
    <text evidence="2">The sequence shown here is derived from an EMBL/GenBank/DDBJ whole genome shotgun (WGS) entry which is preliminary data.</text>
</comment>
<evidence type="ECO:0000259" key="1">
    <source>
        <dbReference type="PROSITE" id="PS51819"/>
    </source>
</evidence>
<reference evidence="3" key="1">
    <citation type="submission" date="2015-07" db="EMBL/GenBank/DDBJ databases">
        <title>Whole genome sequence of an Ensifer adhaerens strain isolated from a cave pool in the Wind Cave National Park.</title>
        <authorList>
            <person name="Eng W.W.H."/>
            <person name="Gan H.M."/>
            <person name="Barton H.A."/>
            <person name="Savka M.A."/>
        </authorList>
    </citation>
    <scope>NUCLEOTIDE SEQUENCE [LARGE SCALE GENOMIC DNA]</scope>
    <source>
        <strain evidence="3">SD006</strain>
    </source>
</reference>
<dbReference type="SUPFAM" id="SSF54593">
    <property type="entry name" value="Glyoxalase/Bleomycin resistance protein/Dihydroxybiphenyl dioxygenase"/>
    <property type="match status" value="1"/>
</dbReference>
<evidence type="ECO:0000313" key="3">
    <source>
        <dbReference type="Proteomes" id="UP000037425"/>
    </source>
</evidence>
<dbReference type="EMBL" id="LGAP01000017">
    <property type="protein sequence ID" value="KOF15695.1"/>
    <property type="molecule type" value="Genomic_DNA"/>
</dbReference>
<gene>
    <name evidence="2" type="ORF">AC244_22115</name>
</gene>
<dbReference type="PROSITE" id="PS51819">
    <property type="entry name" value="VOC"/>
    <property type="match status" value="1"/>
</dbReference>
<organism evidence="2 3">
    <name type="scientific">Ensifer adhaerens</name>
    <name type="common">Sinorhizobium morelense</name>
    <dbReference type="NCBI Taxonomy" id="106592"/>
    <lineage>
        <taxon>Bacteria</taxon>
        <taxon>Pseudomonadati</taxon>
        <taxon>Pseudomonadota</taxon>
        <taxon>Alphaproteobacteria</taxon>
        <taxon>Hyphomicrobiales</taxon>
        <taxon>Rhizobiaceae</taxon>
        <taxon>Sinorhizobium/Ensifer group</taxon>
        <taxon>Ensifer</taxon>
    </lineage>
</organism>
<feature type="domain" description="VOC" evidence="1">
    <location>
        <begin position="2"/>
        <end position="126"/>
    </location>
</feature>
<dbReference type="OrthoDB" id="9798430at2"/>
<dbReference type="RefSeq" id="WP_053250969.1">
    <property type="nucleotide sequence ID" value="NZ_LGAP01000017.1"/>
</dbReference>
<dbReference type="InterPro" id="IPR029068">
    <property type="entry name" value="Glyas_Bleomycin-R_OHBP_Dase"/>
</dbReference>
<dbReference type="CDD" id="cd09012">
    <property type="entry name" value="VOC_like"/>
    <property type="match status" value="1"/>
</dbReference>
<accession>A0A0L8BM76</accession>
<protein>
    <submittedName>
        <fullName evidence="2">Glyoxalase</fullName>
    </submittedName>
</protein>
<evidence type="ECO:0000313" key="2">
    <source>
        <dbReference type="EMBL" id="KOF15695.1"/>
    </source>
</evidence>
<dbReference type="InterPro" id="IPR053863">
    <property type="entry name" value="Glyoxy/Ble-like_N"/>
</dbReference>
<proteinExistence type="predicted"/>
<dbReference type="Gene3D" id="3.10.180.10">
    <property type="entry name" value="2,3-Dihydroxybiphenyl 1,2-Dioxygenase, domain 1"/>
    <property type="match status" value="1"/>
</dbReference>
<name>A0A0L8BM76_ENSAD</name>
<dbReference type="AlphaFoldDB" id="A0A0L8BM76"/>
<dbReference type="PANTHER" id="PTHR36503">
    <property type="entry name" value="BLR2520 PROTEIN"/>
    <property type="match status" value="1"/>
</dbReference>